<gene>
    <name evidence="1" type="ORF">SAMN04489797_3244</name>
</gene>
<sequence length="128" mass="14471">MGVFSDHNRQITCIYNSEDNRDVQTLAYIKASEKSVHSLDIANVQLTGTQWAELAERLNTRLCNIIDDKAIDKDIEHFDDSDCITILRQNPAALKGAIVFTKTKAKLVENPSKVLEFIDADSENIKKY</sequence>
<dbReference type="RefSeq" id="WP_092447666.1">
    <property type="nucleotide sequence ID" value="NZ_JBLXAG010000042.1"/>
</dbReference>
<evidence type="ECO:0000313" key="2">
    <source>
        <dbReference type="Proteomes" id="UP000198963"/>
    </source>
</evidence>
<dbReference type="AlphaFoldDB" id="A0A1H1XLD5"/>
<keyword evidence="2" id="KW-1185">Reference proteome</keyword>
<evidence type="ECO:0000313" key="1">
    <source>
        <dbReference type="EMBL" id="SDT09861.1"/>
    </source>
</evidence>
<protein>
    <recommendedName>
        <fullName evidence="3">Arsenate reductase, glutaredoxin family</fullName>
    </recommendedName>
</protein>
<evidence type="ECO:0008006" key="3">
    <source>
        <dbReference type="Google" id="ProtNLM"/>
    </source>
</evidence>
<accession>A0A1H1XLD5</accession>
<name>A0A1H1XLD5_9FLAO</name>
<proteinExistence type="predicted"/>
<dbReference type="Gene3D" id="3.40.30.10">
    <property type="entry name" value="Glutaredoxin"/>
    <property type="match status" value="1"/>
</dbReference>
<organism evidence="1 2">
    <name type="scientific">Winogradskyella sediminis</name>
    <dbReference type="NCBI Taxonomy" id="1382466"/>
    <lineage>
        <taxon>Bacteria</taxon>
        <taxon>Pseudomonadati</taxon>
        <taxon>Bacteroidota</taxon>
        <taxon>Flavobacteriia</taxon>
        <taxon>Flavobacteriales</taxon>
        <taxon>Flavobacteriaceae</taxon>
        <taxon>Winogradskyella</taxon>
    </lineage>
</organism>
<reference evidence="1 2" key="1">
    <citation type="submission" date="2016-10" db="EMBL/GenBank/DDBJ databases">
        <authorList>
            <person name="Varghese N."/>
            <person name="Submissions S."/>
        </authorList>
    </citation>
    <scope>NUCLEOTIDE SEQUENCE [LARGE SCALE GENOMIC DNA]</scope>
    <source>
        <strain evidence="1 2">RHA_55</strain>
    </source>
</reference>
<dbReference type="EMBL" id="LT629774">
    <property type="protein sequence ID" value="SDT09861.1"/>
    <property type="molecule type" value="Genomic_DNA"/>
</dbReference>
<dbReference type="Proteomes" id="UP000198963">
    <property type="component" value="Chromosome I"/>
</dbReference>
<dbReference type="STRING" id="1249933.SAMN04489797_3244"/>